<dbReference type="EMBL" id="JAACJK010000124">
    <property type="protein sequence ID" value="KAF5328993.1"/>
    <property type="molecule type" value="Genomic_DNA"/>
</dbReference>
<feature type="region of interest" description="Disordered" evidence="1">
    <location>
        <begin position="1"/>
        <end position="28"/>
    </location>
</feature>
<keyword evidence="3" id="KW-1185">Reference proteome</keyword>
<evidence type="ECO:0000313" key="2">
    <source>
        <dbReference type="EMBL" id="KAF5328993.1"/>
    </source>
</evidence>
<evidence type="ECO:0008006" key="4">
    <source>
        <dbReference type="Google" id="ProtNLM"/>
    </source>
</evidence>
<dbReference type="SUPFAM" id="SSF57959">
    <property type="entry name" value="Leucine zipper domain"/>
    <property type="match status" value="1"/>
</dbReference>
<evidence type="ECO:0000256" key="1">
    <source>
        <dbReference type="SAM" id="MobiDB-lite"/>
    </source>
</evidence>
<feature type="region of interest" description="Disordered" evidence="1">
    <location>
        <begin position="202"/>
        <end position="245"/>
    </location>
</feature>
<feature type="compositionally biased region" description="Polar residues" evidence="1">
    <location>
        <begin position="235"/>
        <end position="245"/>
    </location>
</feature>
<dbReference type="AlphaFoldDB" id="A0A8H5FAA7"/>
<dbReference type="GO" id="GO:0003700">
    <property type="term" value="F:DNA-binding transcription factor activity"/>
    <property type="evidence" value="ECO:0007669"/>
    <property type="project" value="InterPro"/>
</dbReference>
<evidence type="ECO:0000313" key="3">
    <source>
        <dbReference type="Proteomes" id="UP000541558"/>
    </source>
</evidence>
<organism evidence="2 3">
    <name type="scientific">Ephemerocybe angulata</name>
    <dbReference type="NCBI Taxonomy" id="980116"/>
    <lineage>
        <taxon>Eukaryota</taxon>
        <taxon>Fungi</taxon>
        <taxon>Dikarya</taxon>
        <taxon>Basidiomycota</taxon>
        <taxon>Agaricomycotina</taxon>
        <taxon>Agaricomycetes</taxon>
        <taxon>Agaricomycetidae</taxon>
        <taxon>Agaricales</taxon>
        <taxon>Agaricineae</taxon>
        <taxon>Psathyrellaceae</taxon>
        <taxon>Ephemerocybe</taxon>
    </lineage>
</organism>
<dbReference type="CDD" id="cd14688">
    <property type="entry name" value="bZIP_YAP"/>
    <property type="match status" value="1"/>
</dbReference>
<protein>
    <recommendedName>
        <fullName evidence="4">BZIP domain-containing protein</fullName>
    </recommendedName>
</protein>
<gene>
    <name evidence="2" type="ORF">D9611_013460</name>
</gene>
<feature type="compositionally biased region" description="Polar residues" evidence="1">
    <location>
        <begin position="1"/>
        <end position="14"/>
    </location>
</feature>
<accession>A0A8H5FAA7</accession>
<dbReference type="Gene3D" id="1.20.5.170">
    <property type="match status" value="1"/>
</dbReference>
<dbReference type="OrthoDB" id="2285533at2759"/>
<dbReference type="Proteomes" id="UP000541558">
    <property type="component" value="Unassembled WGS sequence"/>
</dbReference>
<proteinExistence type="predicted"/>
<dbReference type="InterPro" id="IPR046347">
    <property type="entry name" value="bZIP_sf"/>
</dbReference>
<comment type="caution">
    <text evidence="2">The sequence shown here is derived from an EMBL/GenBank/DDBJ whole genome shotgun (WGS) entry which is preliminary data.</text>
</comment>
<reference evidence="2 3" key="1">
    <citation type="journal article" date="2020" name="ISME J.">
        <title>Uncovering the hidden diversity of litter-decomposition mechanisms in mushroom-forming fungi.</title>
        <authorList>
            <person name="Floudas D."/>
            <person name="Bentzer J."/>
            <person name="Ahren D."/>
            <person name="Johansson T."/>
            <person name="Persson P."/>
            <person name="Tunlid A."/>
        </authorList>
    </citation>
    <scope>NUCLEOTIDE SEQUENCE [LARGE SCALE GENOMIC DNA]</scope>
    <source>
        <strain evidence="2 3">CBS 175.51</strain>
    </source>
</reference>
<name>A0A8H5FAA7_9AGAR</name>
<sequence>MPKSKSNQGATEESNGGEAHVSKVALRKKKNADAQASFRARRANYVATLEETVTNLESVVLQLQESYRELHVETQKWKLQYSSVHFEFWEREKAFRALWQSKKMGQFDELSLPQSPNSSALLQSNAVSLDVDLPHSHVLQLSSTHLGCESFDNSEHFSPAISTSIPLSTEPDSLNLLLGGPVYQVPVYGQYSNCVAAVASPRDPVEPIQDRHGRGAMPKPNATHQPSQPPVHLESPSSIASQTSYPGQLEGETFSVHSVPDGAPFSFPNEMSTYQGSDATNAVGSRSISPLPLPASSSSTTAASINFTPYSAHSTNEANDCQGYGCCPRCPSLPHVSLHGGTTNISSLSLVEVSARRTASGQQQHSTPRIVSISTNRPSPKTGYPIFNVAAPLSLRYIPYKHGCDN</sequence>
<feature type="compositionally biased region" description="Basic and acidic residues" evidence="1">
    <location>
        <begin position="203"/>
        <end position="213"/>
    </location>
</feature>